<keyword evidence="2" id="KW-0472">Membrane</keyword>
<feature type="region of interest" description="Disordered" evidence="1">
    <location>
        <begin position="18"/>
        <end position="38"/>
    </location>
</feature>
<reference evidence="4" key="1">
    <citation type="journal article" date="2019" name="Int. J. Syst. Evol. Microbiol.">
        <title>The Global Catalogue of Microorganisms (GCM) 10K type strain sequencing project: providing services to taxonomists for standard genome sequencing and annotation.</title>
        <authorList>
            <consortium name="The Broad Institute Genomics Platform"/>
            <consortium name="The Broad Institute Genome Sequencing Center for Infectious Disease"/>
            <person name="Wu L."/>
            <person name="Ma J."/>
        </authorList>
    </citation>
    <scope>NUCLEOTIDE SEQUENCE [LARGE SCALE GENOMIC DNA]</scope>
    <source>
        <strain evidence="4">CGMCC 1.12471</strain>
    </source>
</reference>
<feature type="compositionally biased region" description="Low complexity" evidence="1">
    <location>
        <begin position="68"/>
        <end position="84"/>
    </location>
</feature>
<evidence type="ECO:0000313" key="4">
    <source>
        <dbReference type="Proteomes" id="UP001597347"/>
    </source>
</evidence>
<comment type="caution">
    <text evidence="3">The sequence shown here is derived from an EMBL/GenBank/DDBJ whole genome shotgun (WGS) entry which is preliminary data.</text>
</comment>
<feature type="compositionally biased region" description="Low complexity" evidence="1">
    <location>
        <begin position="92"/>
        <end position="106"/>
    </location>
</feature>
<gene>
    <name evidence="3" type="ORF">ACFSBI_02670</name>
</gene>
<keyword evidence="2" id="KW-0812">Transmembrane</keyword>
<dbReference type="Proteomes" id="UP001597347">
    <property type="component" value="Unassembled WGS sequence"/>
</dbReference>
<dbReference type="EMBL" id="JBHUEA010000003">
    <property type="protein sequence ID" value="MFD1720441.1"/>
    <property type="molecule type" value="Genomic_DNA"/>
</dbReference>
<keyword evidence="4" id="KW-1185">Reference proteome</keyword>
<feature type="transmembrane region" description="Helical" evidence="2">
    <location>
        <begin position="44"/>
        <end position="65"/>
    </location>
</feature>
<name>A0ABW4LA77_9MICO</name>
<proteinExistence type="predicted"/>
<feature type="region of interest" description="Disordered" evidence="1">
    <location>
        <begin position="68"/>
        <end position="111"/>
    </location>
</feature>
<dbReference type="RefSeq" id="WP_377931770.1">
    <property type="nucleotide sequence ID" value="NZ_JBHUEA010000003.1"/>
</dbReference>
<sequence>MASDWRTDERDAALRSLLVERADAARPRRRRAGARPTAVDPGRVRMAVVTGAVLAAVIAVSAAVLSTTGSPSPVAPAGQSSSAPSPTPTRTPTPSRTSTPVASATPEAPLIAKRGAQVRTRAELHAAVQSDPILRGNAIWEEQAWIKIGCMAEQGFLYDPVAEMRGGEAASRDDGLTAQQEAAFEVAMYGPDTSGPYDWRTAGCNGLAVHETGQDHAN</sequence>
<organism evidence="3 4">
    <name type="scientific">Amnibacterium endophyticum</name>
    <dbReference type="NCBI Taxonomy" id="2109337"/>
    <lineage>
        <taxon>Bacteria</taxon>
        <taxon>Bacillati</taxon>
        <taxon>Actinomycetota</taxon>
        <taxon>Actinomycetes</taxon>
        <taxon>Micrococcales</taxon>
        <taxon>Microbacteriaceae</taxon>
        <taxon>Amnibacterium</taxon>
    </lineage>
</organism>
<evidence type="ECO:0000256" key="1">
    <source>
        <dbReference type="SAM" id="MobiDB-lite"/>
    </source>
</evidence>
<evidence type="ECO:0000256" key="2">
    <source>
        <dbReference type="SAM" id="Phobius"/>
    </source>
</evidence>
<evidence type="ECO:0000313" key="3">
    <source>
        <dbReference type="EMBL" id="MFD1720441.1"/>
    </source>
</evidence>
<keyword evidence="2" id="KW-1133">Transmembrane helix</keyword>
<accession>A0ABW4LA77</accession>
<protein>
    <submittedName>
        <fullName evidence="3">Uncharacterized protein</fullName>
    </submittedName>
</protein>